<evidence type="ECO:0000313" key="9">
    <source>
        <dbReference type="Proteomes" id="UP000028781"/>
    </source>
</evidence>
<dbReference type="Gene3D" id="1.20.1640.10">
    <property type="entry name" value="Multidrug efflux transporter AcrB transmembrane domain"/>
    <property type="match status" value="1"/>
</dbReference>
<gene>
    <name evidence="8" type="ORF">JH146_0112</name>
</gene>
<evidence type="ECO:0000256" key="1">
    <source>
        <dbReference type="ARBA" id="ARBA00004651"/>
    </source>
</evidence>
<dbReference type="PANTHER" id="PTHR33406">
    <property type="entry name" value="MEMBRANE PROTEIN MJ1562-RELATED"/>
    <property type="match status" value="1"/>
</dbReference>
<keyword evidence="2" id="KW-1003">Cell membrane</keyword>
<keyword evidence="9" id="KW-1185">Reference proteome</keyword>
<feature type="transmembrane region" description="Helical" evidence="6">
    <location>
        <begin position="218"/>
        <end position="236"/>
    </location>
</feature>
<reference evidence="8 9" key="1">
    <citation type="journal article" date="2015" name="Int. J. Syst. Evol. Microbiol.">
        <title>M ethanocaldococcus bathoardescens sp. nov., a hyperthermophilic methanogen isolated from a volcanically active deep-sea hydrothermal vent.</title>
        <authorList>
            <person name="Stewart L.C."/>
            <person name="Jung J.H."/>
            <person name="Kim Y.T."/>
            <person name="Kwon S.W."/>
            <person name="Park C.S."/>
            <person name="Holden J.F."/>
        </authorList>
    </citation>
    <scope>NUCLEOTIDE SEQUENCE [LARGE SCALE GENOMIC DNA]</scope>
    <source>
        <strain evidence="8 9">JH146</strain>
    </source>
</reference>
<dbReference type="Pfam" id="PF03176">
    <property type="entry name" value="MMPL"/>
    <property type="match status" value="1"/>
</dbReference>
<feature type="transmembrane region" description="Helical" evidence="6">
    <location>
        <begin position="243"/>
        <end position="262"/>
    </location>
</feature>
<dbReference type="InterPro" id="IPR050545">
    <property type="entry name" value="Mycobact_MmpL"/>
</dbReference>
<comment type="subcellular location">
    <subcellularLocation>
        <location evidence="1">Cell membrane</location>
        <topology evidence="1">Multi-pass membrane protein</topology>
    </subcellularLocation>
</comment>
<dbReference type="SUPFAM" id="SSF82866">
    <property type="entry name" value="Multidrug efflux transporter AcrB transmembrane domain"/>
    <property type="match status" value="1"/>
</dbReference>
<dbReference type="EMBL" id="CP009149">
    <property type="protein sequence ID" value="AIJ04963.1"/>
    <property type="molecule type" value="Genomic_DNA"/>
</dbReference>
<dbReference type="GeneID" id="24890703"/>
<keyword evidence="3 6" id="KW-0812">Transmembrane</keyword>
<dbReference type="HOGENOM" id="CLU_060248_0_0_2"/>
<dbReference type="InterPro" id="IPR004869">
    <property type="entry name" value="MMPL_dom"/>
</dbReference>
<dbReference type="KEGG" id="mjh:JH146_0112"/>
<keyword evidence="4 6" id="KW-1133">Transmembrane helix</keyword>
<feature type="transmembrane region" description="Helical" evidence="6">
    <location>
        <begin position="342"/>
        <end position="367"/>
    </location>
</feature>
<dbReference type="PROSITE" id="PS50156">
    <property type="entry name" value="SSD"/>
    <property type="match status" value="1"/>
</dbReference>
<dbReference type="AlphaFoldDB" id="A0A076LEW6"/>
<sequence length="384" mass="41922">MGLRDIMEKIGRFSATKPFVVLLIIFIVTLFLASQIPHIKKQTSFEKMLPQDLPEVKEIYEVRDEFGGTDVAIVAVKIVPSDSSNKVVDIRDPRVLEAVKTLEENLRTIDGVTQVSSPVDVLTKLNGGVVPKSIDTVKLLLEKIPEQEREKMFNKDYSMMTIQVFTDVGADEKKNKELVNAIEERIKETQLPPGVEAIPTGTPVLRALIGKLMNESQVVTTTVAMFAILFIILLHFRKITSVLLLSPLIFALIWTGGFMGLFGLPLDMATAGVGSLILGLGIDYGIYFGSRYNEEREKGASPVEAAAITVKYAGSSVLASAATTVAGLLALTIAPLPMMANLGKVCAIGIASCCFLTIFFLPAVLVIDEMYLAPIIKRLKRVVH</sequence>
<organism evidence="8 9">
    <name type="scientific">Methanocaldococcus bathoardescens</name>
    <dbReference type="NCBI Taxonomy" id="1301915"/>
    <lineage>
        <taxon>Archaea</taxon>
        <taxon>Methanobacteriati</taxon>
        <taxon>Methanobacteriota</taxon>
        <taxon>Methanomada group</taxon>
        <taxon>Methanococci</taxon>
        <taxon>Methanococcales</taxon>
        <taxon>Methanocaldococcaceae</taxon>
        <taxon>Methanocaldococcus</taxon>
    </lineage>
</organism>
<dbReference type="OrthoDB" id="42357at2157"/>
<evidence type="ECO:0000256" key="4">
    <source>
        <dbReference type="ARBA" id="ARBA00022989"/>
    </source>
</evidence>
<feature type="transmembrane region" description="Helical" evidence="6">
    <location>
        <begin position="268"/>
        <end position="288"/>
    </location>
</feature>
<evidence type="ECO:0000256" key="3">
    <source>
        <dbReference type="ARBA" id="ARBA00022692"/>
    </source>
</evidence>
<evidence type="ECO:0000313" key="8">
    <source>
        <dbReference type="EMBL" id="AIJ04963.1"/>
    </source>
</evidence>
<evidence type="ECO:0000256" key="5">
    <source>
        <dbReference type="ARBA" id="ARBA00023136"/>
    </source>
</evidence>
<feature type="transmembrane region" description="Helical" evidence="6">
    <location>
        <begin position="317"/>
        <end position="336"/>
    </location>
</feature>
<dbReference type="STRING" id="1301915.JH146_0112"/>
<dbReference type="InterPro" id="IPR000731">
    <property type="entry name" value="SSD"/>
</dbReference>
<dbReference type="RefSeq" id="WP_048201178.1">
    <property type="nucleotide sequence ID" value="NZ_CP009149.1"/>
</dbReference>
<evidence type="ECO:0000256" key="2">
    <source>
        <dbReference type="ARBA" id="ARBA00022475"/>
    </source>
</evidence>
<evidence type="ECO:0000256" key="6">
    <source>
        <dbReference type="SAM" id="Phobius"/>
    </source>
</evidence>
<keyword evidence="5 6" id="KW-0472">Membrane</keyword>
<accession>A0A076LEW6</accession>
<evidence type="ECO:0000259" key="7">
    <source>
        <dbReference type="PROSITE" id="PS50156"/>
    </source>
</evidence>
<feature type="domain" description="SSD" evidence="7">
    <location>
        <begin position="249"/>
        <end position="367"/>
    </location>
</feature>
<proteinExistence type="predicted"/>
<protein>
    <submittedName>
        <fullName evidence="8">Exporter of the RND superfamily protein-like protein</fullName>
    </submittedName>
</protein>
<name>A0A076LEW6_9EURY</name>
<dbReference type="Proteomes" id="UP000028781">
    <property type="component" value="Chromosome"/>
</dbReference>
<dbReference type="GO" id="GO:0005886">
    <property type="term" value="C:plasma membrane"/>
    <property type="evidence" value="ECO:0007669"/>
    <property type="project" value="UniProtKB-SubCell"/>
</dbReference>
<dbReference type="PANTHER" id="PTHR33406:SF13">
    <property type="entry name" value="MEMBRANE PROTEIN YDFJ"/>
    <property type="match status" value="1"/>
</dbReference>